<dbReference type="Pfam" id="PF17005">
    <property type="entry name" value="WD40_like"/>
    <property type="match status" value="1"/>
</dbReference>
<dbReference type="SUPFAM" id="SSF50978">
    <property type="entry name" value="WD40 repeat-like"/>
    <property type="match status" value="1"/>
</dbReference>
<reference evidence="1 2" key="1">
    <citation type="submission" date="2018-10" db="EMBL/GenBank/DDBJ databases">
        <title>Draft genome sequence of the microsporidian Tubulinosema ratisbonensis.</title>
        <authorList>
            <person name="Polonais V."/>
            <person name="Peyretaillade E."/>
            <person name="Niehus S."/>
            <person name="Wawrzyniak I."/>
            <person name="Franchet A."/>
            <person name="Gaspin C."/>
            <person name="Reichstadt M."/>
            <person name="Belser C."/>
            <person name="Labadie K."/>
            <person name="Delbac F."/>
            <person name="Ferrandon D."/>
        </authorList>
    </citation>
    <scope>NUCLEOTIDE SEQUENCE [LARGE SCALE GENOMIC DNA]</scope>
    <source>
        <strain evidence="1 2">Franzen</strain>
    </source>
</reference>
<gene>
    <name evidence="1" type="ORF">TUBRATIS_10840</name>
</gene>
<dbReference type="Proteomes" id="UP000282876">
    <property type="component" value="Unassembled WGS sequence"/>
</dbReference>
<dbReference type="VEuPathDB" id="MicrosporidiaDB:TUBRATIS_10840"/>
<dbReference type="InterPro" id="IPR031544">
    <property type="entry name" value="WD40-like"/>
</dbReference>
<evidence type="ECO:0000313" key="1">
    <source>
        <dbReference type="EMBL" id="RVD92416.1"/>
    </source>
</evidence>
<dbReference type="EMBL" id="RCSS01000225">
    <property type="protein sequence ID" value="RVD92416.1"/>
    <property type="molecule type" value="Genomic_DNA"/>
</dbReference>
<keyword evidence="2" id="KW-1185">Reference proteome</keyword>
<sequence>MEEDSQEMIELEVYSINISKDNKEIIFGGANDTLSVLHIESNEELFTDEFNESIFYVNYFEDLILAVTYTGEVFFYKDYTRTLNYNFSEEVSLVKIIDKSICIGFESGRFLIIKDNEVIFDYFVSNTNVLDVIIDNFIYLLTKNLLLIYDCNFQEIKRFSLTESVSFTLFDNILAVVEKNFVSFFNLTKKVNEIYFTEVECVVKLNNFLVLGGNFDYLLVIDKNYSVRKISLQVKGVTRLKVKNQKLFFTSSDDKFCYGDFYNLCVYASSVGSVFDFDVCDEFFVLGGEKGVIIERFMNV</sequence>
<organism evidence="1 2">
    <name type="scientific">Tubulinosema ratisbonensis</name>
    <dbReference type="NCBI Taxonomy" id="291195"/>
    <lineage>
        <taxon>Eukaryota</taxon>
        <taxon>Fungi</taxon>
        <taxon>Fungi incertae sedis</taxon>
        <taxon>Microsporidia</taxon>
        <taxon>Tubulinosematoidea</taxon>
        <taxon>Tubulinosematidae</taxon>
        <taxon>Tubulinosema</taxon>
    </lineage>
</organism>
<protein>
    <submittedName>
        <fullName evidence="1">Guanine nucleotide-binding beta subunit 2</fullName>
    </submittedName>
</protein>
<comment type="caution">
    <text evidence="1">The sequence shown here is derived from an EMBL/GenBank/DDBJ whole genome shotgun (WGS) entry which is preliminary data.</text>
</comment>
<accession>A0A437AN53</accession>
<dbReference type="InterPro" id="IPR036322">
    <property type="entry name" value="WD40_repeat_dom_sf"/>
</dbReference>
<evidence type="ECO:0000313" key="2">
    <source>
        <dbReference type="Proteomes" id="UP000282876"/>
    </source>
</evidence>
<dbReference type="OrthoDB" id="10261640at2759"/>
<dbReference type="AlphaFoldDB" id="A0A437AN53"/>
<proteinExistence type="predicted"/>
<name>A0A437AN53_9MICR</name>